<comment type="caution">
    <text evidence="8">The sequence shown here is derived from an EMBL/GenBank/DDBJ whole genome shotgun (WGS) entry which is preliminary data.</text>
</comment>
<dbReference type="CDD" id="cd17917">
    <property type="entry name" value="DEXHc_RHA-like"/>
    <property type="match status" value="1"/>
</dbReference>
<dbReference type="InterPro" id="IPR001650">
    <property type="entry name" value="Helicase_C-like"/>
</dbReference>
<evidence type="ECO:0000259" key="6">
    <source>
        <dbReference type="PROSITE" id="PS51192"/>
    </source>
</evidence>
<evidence type="ECO:0000313" key="9">
    <source>
        <dbReference type="Proteomes" id="UP000034112"/>
    </source>
</evidence>
<dbReference type="SMART" id="SM00487">
    <property type="entry name" value="DEXDc"/>
    <property type="match status" value="1"/>
</dbReference>
<dbReference type="OrthoDB" id="10253254at2759"/>
<evidence type="ECO:0000256" key="5">
    <source>
        <dbReference type="ARBA" id="ARBA00022840"/>
    </source>
</evidence>
<dbReference type="Pfam" id="PF00270">
    <property type="entry name" value="DEAD"/>
    <property type="match status" value="1"/>
</dbReference>
<dbReference type="GO" id="GO:1990904">
    <property type="term" value="C:ribonucleoprotein complex"/>
    <property type="evidence" value="ECO:0007669"/>
    <property type="project" value="UniProtKB-ARBA"/>
</dbReference>
<dbReference type="EMBL" id="JOKZ01000076">
    <property type="protein sequence ID" value="KKP04462.1"/>
    <property type="molecule type" value="Genomic_DNA"/>
</dbReference>
<comment type="similarity">
    <text evidence="1">Belongs to the DEAD box helicase family. DEAH subfamily.</text>
</comment>
<dbReference type="PROSITE" id="PS00690">
    <property type="entry name" value="DEAH_ATP_HELICASE"/>
    <property type="match status" value="1"/>
</dbReference>
<dbReference type="SMART" id="SM00490">
    <property type="entry name" value="HELICc"/>
    <property type="match status" value="1"/>
</dbReference>
<dbReference type="Gene3D" id="1.20.120.1080">
    <property type="match status" value="1"/>
</dbReference>
<dbReference type="Gene3D" id="1.10.10.2130">
    <property type="entry name" value="DEAH helicase family, winged-helix domain"/>
    <property type="match status" value="1"/>
</dbReference>
<feature type="domain" description="Helicase ATP-binding" evidence="6">
    <location>
        <begin position="54"/>
        <end position="221"/>
    </location>
</feature>
<organism evidence="8 9">
    <name type="scientific">Trichoderma harzianum</name>
    <name type="common">Hypocrea lixii</name>
    <dbReference type="NCBI Taxonomy" id="5544"/>
    <lineage>
        <taxon>Eukaryota</taxon>
        <taxon>Fungi</taxon>
        <taxon>Dikarya</taxon>
        <taxon>Ascomycota</taxon>
        <taxon>Pezizomycotina</taxon>
        <taxon>Sordariomycetes</taxon>
        <taxon>Hypocreomycetidae</taxon>
        <taxon>Hypocreales</taxon>
        <taxon>Hypocreaceae</taxon>
        <taxon>Trichoderma</taxon>
    </lineage>
</organism>
<keyword evidence="2" id="KW-0547">Nucleotide-binding</keyword>
<dbReference type="PROSITE" id="PS51192">
    <property type="entry name" value="HELICASE_ATP_BIND_1"/>
    <property type="match status" value="1"/>
</dbReference>
<reference evidence="9" key="1">
    <citation type="journal article" date="2015" name="Genome Announc.">
        <title>Draft whole-genome sequence of the biocontrol agent Trichoderma harzianum T6776.</title>
        <authorList>
            <person name="Baroncelli R."/>
            <person name="Piaggeschi G."/>
            <person name="Fiorini L."/>
            <person name="Bertolini E."/>
            <person name="Zapparata A."/>
            <person name="Pe M.E."/>
            <person name="Sarrocco S."/>
            <person name="Vannacci G."/>
        </authorList>
    </citation>
    <scope>NUCLEOTIDE SEQUENCE [LARGE SCALE GENOMIC DNA]</scope>
    <source>
        <strain evidence="9">T6776</strain>
    </source>
</reference>
<dbReference type="InterPro" id="IPR002464">
    <property type="entry name" value="DNA/RNA_helicase_DEAH_CS"/>
</dbReference>
<proteinExistence type="inferred from homology"/>
<accession>A0A0F9ZWN1</accession>
<dbReference type="GO" id="GO:0004386">
    <property type="term" value="F:helicase activity"/>
    <property type="evidence" value="ECO:0007669"/>
    <property type="project" value="UniProtKB-KW"/>
</dbReference>
<keyword evidence="5" id="KW-0067">ATP-binding</keyword>
<dbReference type="InterPro" id="IPR027417">
    <property type="entry name" value="P-loop_NTPase"/>
</dbReference>
<dbReference type="Gene3D" id="3.40.50.300">
    <property type="entry name" value="P-loop containing nucleotide triphosphate hydrolases"/>
    <property type="match status" value="2"/>
</dbReference>
<name>A0A0F9ZWN1_TRIHA</name>
<sequence length="615" mass="69113">MEAIGRNQATAAQIQRLEDAAQNPLTGKEWPQGHHQLLQERRQLLAYGHYQEILDAYHKSQVMILSGDTGIGKSTQIPQLLVYDEYGSELRIACTQPRRLAATELASRVADEMGVVLGQEVGYQIRGDYMIDKHKPKKTRLAYMTEGILLRQLSLDRNLTAYSCVVIDEAHERTVDLDLLLALLKQVIRRRKDLKLVIMSATLDAALFQKYFDNCLLVHIAGRSFNVKTIYLQEPSPDFAILAAAHVVDIHKHEEPGHILVFLPGENEIERVCKLVRGEADGLDVFPLYSSLPAADQRRALRSSGPNRKCIVSTNIAETSLTIKDVVYVVDSGLSRQMIFNPRLRMSVLGIRPISQASAIQRMGRAGRTRDGVCYRLYTKEGYNQMAPSTEPAIRCSSVESVILRLVAAGYRKVMDFDWLDAPHPEYLHPLPTPVTDIARYREFLNDDAKLTQSGRNAAYCPLDPIWYRAIETAAKFGCSLDMLDIAALCSTQTSIFLRPSGYQQVADLLRTQFAHPLSDHLTHLNAFNAYMRAREALQERFSDPRSILGEWCMENSLNIRALEEVCTAREMAARFLKGKIAPSRASVMDMTSVRNALAVAFCTHTAIHYSGDVY</sequence>
<evidence type="ECO:0000256" key="2">
    <source>
        <dbReference type="ARBA" id="ARBA00022741"/>
    </source>
</evidence>
<dbReference type="FunFam" id="3.40.50.300:FF:001922">
    <property type="entry name" value="DEAH (Asp-Glu-Ala-His) box polypeptide 29"/>
    <property type="match status" value="1"/>
</dbReference>
<dbReference type="GO" id="GO:0005524">
    <property type="term" value="F:ATP binding"/>
    <property type="evidence" value="ECO:0007669"/>
    <property type="project" value="UniProtKB-KW"/>
</dbReference>
<dbReference type="SUPFAM" id="SSF52540">
    <property type="entry name" value="P-loop containing nucleoside triphosphate hydrolases"/>
    <property type="match status" value="1"/>
</dbReference>
<dbReference type="Proteomes" id="UP000034112">
    <property type="component" value="Unassembled WGS sequence"/>
</dbReference>
<evidence type="ECO:0000256" key="4">
    <source>
        <dbReference type="ARBA" id="ARBA00022806"/>
    </source>
</evidence>
<dbReference type="InterPro" id="IPR011545">
    <property type="entry name" value="DEAD/DEAH_box_helicase_dom"/>
</dbReference>
<dbReference type="InterPro" id="IPR042035">
    <property type="entry name" value="DEAH_win-hel_dom"/>
</dbReference>
<dbReference type="InterPro" id="IPR007502">
    <property type="entry name" value="Helicase-assoc_dom"/>
</dbReference>
<evidence type="ECO:0000313" key="8">
    <source>
        <dbReference type="EMBL" id="KKP04462.1"/>
    </source>
</evidence>
<dbReference type="OMA" id="RRCIIST"/>
<gene>
    <name evidence="8" type="ORF">THAR02_03406</name>
</gene>
<dbReference type="GO" id="GO:0003723">
    <property type="term" value="F:RNA binding"/>
    <property type="evidence" value="ECO:0007669"/>
    <property type="project" value="TreeGrafter"/>
</dbReference>
<dbReference type="CDD" id="cd18791">
    <property type="entry name" value="SF2_C_RHA"/>
    <property type="match status" value="1"/>
</dbReference>
<feature type="domain" description="Helicase C-terminal" evidence="7">
    <location>
        <begin position="246"/>
        <end position="410"/>
    </location>
</feature>
<keyword evidence="3" id="KW-0378">Hydrolase</keyword>
<dbReference type="AlphaFoldDB" id="A0A0F9ZWN1"/>
<dbReference type="SMART" id="SM00847">
    <property type="entry name" value="HA2"/>
    <property type="match status" value="1"/>
</dbReference>
<dbReference type="PANTHER" id="PTHR18934:SF99">
    <property type="entry name" value="ATP-DEPENDENT RNA HELICASE DHX37-RELATED"/>
    <property type="match status" value="1"/>
</dbReference>
<dbReference type="GO" id="GO:0016787">
    <property type="term" value="F:hydrolase activity"/>
    <property type="evidence" value="ECO:0007669"/>
    <property type="project" value="UniProtKB-KW"/>
</dbReference>
<protein>
    <submittedName>
        <fullName evidence="8">Pre-mRNA-splicing factor ATP-dependent RNA helicase prp43</fullName>
    </submittedName>
</protein>
<dbReference type="PANTHER" id="PTHR18934">
    <property type="entry name" value="ATP-DEPENDENT RNA HELICASE"/>
    <property type="match status" value="1"/>
</dbReference>
<dbReference type="Pfam" id="PF00271">
    <property type="entry name" value="Helicase_C"/>
    <property type="match status" value="1"/>
</dbReference>
<keyword evidence="4 8" id="KW-0347">Helicase</keyword>
<dbReference type="InterPro" id="IPR014001">
    <property type="entry name" value="Helicase_ATP-bd"/>
</dbReference>
<dbReference type="PROSITE" id="PS51194">
    <property type="entry name" value="HELICASE_CTER"/>
    <property type="match status" value="1"/>
</dbReference>
<evidence type="ECO:0000256" key="1">
    <source>
        <dbReference type="ARBA" id="ARBA00008792"/>
    </source>
</evidence>
<evidence type="ECO:0000256" key="3">
    <source>
        <dbReference type="ARBA" id="ARBA00022801"/>
    </source>
</evidence>
<evidence type="ECO:0000259" key="7">
    <source>
        <dbReference type="PROSITE" id="PS51194"/>
    </source>
</evidence>